<proteinExistence type="predicted"/>
<evidence type="ECO:0000313" key="1">
    <source>
        <dbReference type="EMBL" id="KAL1518827.1"/>
    </source>
</evidence>
<keyword evidence="2" id="KW-1185">Reference proteome</keyword>
<gene>
    <name evidence="1" type="ORF">AB1Y20_003104</name>
</gene>
<reference evidence="1 2" key="1">
    <citation type="journal article" date="2024" name="Science">
        <title>Giant polyketide synthase enzymes in the biosynthesis of giant marine polyether toxins.</title>
        <authorList>
            <person name="Fallon T.R."/>
            <person name="Shende V.V."/>
            <person name="Wierzbicki I.H."/>
            <person name="Pendleton A.L."/>
            <person name="Watervoot N.F."/>
            <person name="Auber R.P."/>
            <person name="Gonzalez D.J."/>
            <person name="Wisecaver J.H."/>
            <person name="Moore B.S."/>
        </authorList>
    </citation>
    <scope>NUCLEOTIDE SEQUENCE [LARGE SCALE GENOMIC DNA]</scope>
    <source>
        <strain evidence="1 2">12B1</strain>
    </source>
</reference>
<accession>A0AB34JDL7</accession>
<dbReference type="AlphaFoldDB" id="A0AB34JDL7"/>
<dbReference type="EMBL" id="JBGBPQ010000010">
    <property type="protein sequence ID" value="KAL1518827.1"/>
    <property type="molecule type" value="Genomic_DNA"/>
</dbReference>
<organism evidence="1 2">
    <name type="scientific">Prymnesium parvum</name>
    <name type="common">Toxic golden alga</name>
    <dbReference type="NCBI Taxonomy" id="97485"/>
    <lineage>
        <taxon>Eukaryota</taxon>
        <taxon>Haptista</taxon>
        <taxon>Haptophyta</taxon>
        <taxon>Prymnesiophyceae</taxon>
        <taxon>Prymnesiales</taxon>
        <taxon>Prymnesiaceae</taxon>
        <taxon>Prymnesium</taxon>
    </lineage>
</organism>
<dbReference type="PANTHER" id="PTHR43329">
    <property type="entry name" value="EPOXIDE HYDROLASE"/>
    <property type="match status" value="1"/>
</dbReference>
<name>A0AB34JDL7_PRYPA</name>
<comment type="caution">
    <text evidence="1">The sequence shown here is derived from an EMBL/GenBank/DDBJ whole genome shotgun (WGS) entry which is preliminary data.</text>
</comment>
<evidence type="ECO:0008006" key="3">
    <source>
        <dbReference type="Google" id="ProtNLM"/>
    </source>
</evidence>
<dbReference type="SUPFAM" id="SSF53474">
    <property type="entry name" value="alpha/beta-Hydrolases"/>
    <property type="match status" value="1"/>
</dbReference>
<sequence>MYSILFSLPLALGDTLLDKYFCGKYYPPAGTQGLPPCHDVRSAVVSNLTRPLPTLELGDASKPALFFVHGWPDSAAEFAAQFGGLCYGPDAIYRCVAVTWQNFHPDLPNSPDEDLEFAIAIDKVAATMMEVDMVNTTLVIHDWGSFIGYQLMWKFPHLMQRTISFDIGSGGHPNTAYQKVNANGFLTHNSAVTESVAAHYWWAPCVECATWRTAWPYERYSGGYHSRPPATYPLLFIWGNMTRGQPRTADTKFFDEKWLDFVISTPHGKVVEGSGDHWIFHEKAQFVNHVMKQWLDQFSLRPQYRYR</sequence>
<dbReference type="InterPro" id="IPR029058">
    <property type="entry name" value="AB_hydrolase_fold"/>
</dbReference>
<dbReference type="Gene3D" id="3.40.50.1820">
    <property type="entry name" value="alpha/beta hydrolase"/>
    <property type="match status" value="1"/>
</dbReference>
<protein>
    <recommendedName>
        <fullName evidence="3">AB hydrolase-1 domain-containing protein</fullName>
    </recommendedName>
</protein>
<dbReference type="Proteomes" id="UP001515480">
    <property type="component" value="Unassembled WGS sequence"/>
</dbReference>
<evidence type="ECO:0000313" key="2">
    <source>
        <dbReference type="Proteomes" id="UP001515480"/>
    </source>
</evidence>